<keyword evidence="13" id="KW-0255">Endonuclease</keyword>
<dbReference type="GO" id="GO:0006309">
    <property type="term" value="P:apoptotic DNA fragmentation"/>
    <property type="evidence" value="ECO:0007669"/>
    <property type="project" value="TreeGrafter"/>
</dbReference>
<feature type="compositionally biased region" description="Acidic residues" evidence="24">
    <location>
        <begin position="414"/>
        <end position="425"/>
    </location>
</feature>
<evidence type="ECO:0000256" key="21">
    <source>
        <dbReference type="ARBA" id="ARBA00024841"/>
    </source>
</evidence>
<keyword evidence="7" id="KW-0963">Cytoplasm</keyword>
<dbReference type="Pfam" id="PF20931">
    <property type="entry name" value="Dicer_platform"/>
    <property type="match status" value="1"/>
</dbReference>
<dbReference type="SUPFAM" id="SSF69065">
    <property type="entry name" value="RNase III domain-like"/>
    <property type="match status" value="2"/>
</dbReference>
<keyword evidence="33" id="KW-1185">Reference proteome</keyword>
<evidence type="ECO:0000256" key="24">
    <source>
        <dbReference type="SAM" id="MobiDB-lite"/>
    </source>
</evidence>
<evidence type="ECO:0000313" key="33">
    <source>
        <dbReference type="Proteomes" id="UP000001595"/>
    </source>
</evidence>
<dbReference type="GO" id="GO:0010804">
    <property type="term" value="P:negative regulation of tumor necrosis factor-mediated signaling pathway"/>
    <property type="evidence" value="ECO:0007669"/>
    <property type="project" value="Ensembl"/>
</dbReference>
<dbReference type="CDD" id="cd15903">
    <property type="entry name" value="Dicer_PBD"/>
    <property type="match status" value="1"/>
</dbReference>
<dbReference type="Pfam" id="PF03368">
    <property type="entry name" value="Dicer_dimer"/>
    <property type="match status" value="1"/>
</dbReference>
<dbReference type="InterPro" id="IPR036085">
    <property type="entry name" value="PAZ_dom_sf"/>
</dbReference>
<evidence type="ECO:0000259" key="27">
    <source>
        <dbReference type="PROSITE" id="PS50821"/>
    </source>
</evidence>
<evidence type="ECO:0000256" key="5">
    <source>
        <dbReference type="ARBA" id="ARBA00012177"/>
    </source>
</evidence>
<dbReference type="FunFam" id="1.10.1520.10:FF:000005">
    <property type="entry name" value="Putative endoribonuclease dicer"/>
    <property type="match status" value="1"/>
</dbReference>
<reference evidence="31" key="2">
    <citation type="submission" date="2017-12" db="EMBL/GenBank/DDBJ databases">
        <title>High-resolution comparative analysis of great ape genomes.</title>
        <authorList>
            <person name="Pollen A."/>
            <person name="Hastie A."/>
            <person name="Hormozdiari F."/>
            <person name="Dougherty M."/>
            <person name="Liu R."/>
            <person name="Chaisson M."/>
            <person name="Hoppe E."/>
            <person name="Hill C."/>
            <person name="Pang A."/>
            <person name="Hillier L."/>
            <person name="Baker C."/>
            <person name="Armstrong J."/>
            <person name="Shendure J."/>
            <person name="Paten B."/>
            <person name="Wilson R."/>
            <person name="Chao H."/>
            <person name="Schneider V."/>
            <person name="Ventura M."/>
            <person name="Kronenberg Z."/>
            <person name="Murali S."/>
            <person name="Gordon D."/>
            <person name="Cantsilieris S."/>
            <person name="Munson K."/>
            <person name="Nelson B."/>
            <person name="Raja A."/>
            <person name="Underwood J."/>
            <person name="Diekhans M."/>
            <person name="Fiddes I."/>
            <person name="Haussler D."/>
            <person name="Eichler E."/>
        </authorList>
    </citation>
    <scope>NUCLEOTIDE SEQUENCE [LARGE SCALE GENOMIC DNA]</scope>
    <source>
        <strain evidence="31">Susie</strain>
    </source>
</reference>
<dbReference type="CDD" id="cd18802">
    <property type="entry name" value="SF2_C_dicer"/>
    <property type="match status" value="1"/>
</dbReference>
<dbReference type="PROSITE" id="PS50137">
    <property type="entry name" value="DS_RBD"/>
    <property type="match status" value="1"/>
</dbReference>
<comment type="catalytic activity">
    <reaction evidence="1">
        <text>Endonucleolytic cleavage to 5'-phosphomonoester.</text>
        <dbReference type="EC" id="3.1.26.3"/>
    </reaction>
</comment>
<accession>A0A6D2VSB6</accession>
<evidence type="ECO:0000256" key="7">
    <source>
        <dbReference type="ARBA" id="ARBA00022490"/>
    </source>
</evidence>
<dbReference type="RefSeq" id="XP_024087401.1">
    <property type="nucleotide sequence ID" value="XM_024231633.3"/>
</dbReference>
<evidence type="ECO:0000256" key="2">
    <source>
        <dbReference type="ARBA" id="ARBA00001936"/>
    </source>
</evidence>
<dbReference type="Proteomes" id="UP000001595">
    <property type="component" value="Chromosome 14"/>
</dbReference>
<dbReference type="InterPro" id="IPR014001">
    <property type="entry name" value="Helicase_ATP-bd"/>
</dbReference>
<feature type="domain" description="Dicer dsRNA-binding fold" evidence="30">
    <location>
        <begin position="630"/>
        <end position="722"/>
    </location>
</feature>
<keyword evidence="14" id="KW-0378">Hydrolase</keyword>
<evidence type="ECO:0000256" key="14">
    <source>
        <dbReference type="ARBA" id="ARBA00022801"/>
    </source>
</evidence>
<feature type="domain" description="DRBM" evidence="25">
    <location>
        <begin position="1849"/>
        <end position="1914"/>
    </location>
</feature>
<dbReference type="SMART" id="SM00490">
    <property type="entry name" value="HELICc"/>
    <property type="match status" value="1"/>
</dbReference>
<evidence type="ECO:0000313" key="32">
    <source>
        <dbReference type="Ensembl" id="ENSPPYP00000006949.2"/>
    </source>
</evidence>
<dbReference type="PROSITE" id="PS51192">
    <property type="entry name" value="HELICASE_ATP_BIND_1"/>
    <property type="match status" value="1"/>
</dbReference>
<dbReference type="Pfam" id="PF00271">
    <property type="entry name" value="Helicase_C"/>
    <property type="match status" value="1"/>
</dbReference>
<dbReference type="RefSeq" id="XP_024087399.1">
    <property type="nucleotide sequence ID" value="XM_024231631.3"/>
</dbReference>
<dbReference type="SUPFAM" id="SSF101690">
    <property type="entry name" value="PAZ domain"/>
    <property type="match status" value="1"/>
</dbReference>
<dbReference type="InterPro" id="IPR048512">
    <property type="entry name" value="Dicer_platform"/>
</dbReference>
<keyword evidence="19" id="KW-0943">RNA-mediated gene silencing</keyword>
<dbReference type="EMBL" id="NDHI03003491">
    <property type="protein sequence ID" value="PNJ33872.1"/>
    <property type="molecule type" value="Genomic_DNA"/>
</dbReference>
<dbReference type="FunFam" id="2.170.260.10:FF:000002">
    <property type="entry name" value="Putative Endoribonuclease Dicer"/>
    <property type="match status" value="1"/>
</dbReference>
<proteinExistence type="inferred from homology"/>
<dbReference type="CDD" id="cd10843">
    <property type="entry name" value="DSRM_DICER"/>
    <property type="match status" value="1"/>
</dbReference>
<dbReference type="GeneID" id="100462160"/>
<dbReference type="GO" id="GO:0004386">
    <property type="term" value="F:helicase activity"/>
    <property type="evidence" value="ECO:0007669"/>
    <property type="project" value="UniProtKB-KW"/>
</dbReference>
<keyword evidence="15" id="KW-0347">Helicase</keyword>
<dbReference type="GO" id="GO:0030422">
    <property type="term" value="P:siRNA processing"/>
    <property type="evidence" value="ECO:0007669"/>
    <property type="project" value="Ensembl"/>
</dbReference>
<feature type="domain" description="RNase III" evidence="26">
    <location>
        <begin position="1666"/>
        <end position="1824"/>
    </location>
</feature>
<keyword evidence="11" id="KW-0677">Repeat</keyword>
<dbReference type="PROSITE" id="PS51327">
    <property type="entry name" value="DICER_DSRBF"/>
    <property type="match status" value="1"/>
</dbReference>
<keyword evidence="20" id="KW-0464">Manganese</keyword>
<dbReference type="PROSITE" id="PS51194">
    <property type="entry name" value="HELICASE_CTER"/>
    <property type="match status" value="1"/>
</dbReference>
<evidence type="ECO:0000256" key="3">
    <source>
        <dbReference type="ARBA" id="ARBA00001946"/>
    </source>
</evidence>
<keyword evidence="12" id="KW-0547">Nucleotide-binding</keyword>
<dbReference type="PANTHER" id="PTHR14950">
    <property type="entry name" value="DICER-RELATED"/>
    <property type="match status" value="1"/>
</dbReference>
<dbReference type="GO" id="GO:0016442">
    <property type="term" value="C:RISC complex"/>
    <property type="evidence" value="ECO:0007669"/>
    <property type="project" value="Ensembl"/>
</dbReference>
<reference evidence="32 33" key="1">
    <citation type="submission" date="2008-02" db="EMBL/GenBank/DDBJ databases">
        <title>A 6x draft sequence assembly of the Pongo pygmaeus abelii genome.</title>
        <authorList>
            <person name="Wilson R.K."/>
            <person name="Mardis E."/>
        </authorList>
    </citation>
    <scope>NUCLEOTIDE SEQUENCE [LARGE SCALE GENOMIC DNA]</scope>
</reference>
<evidence type="ECO:0000256" key="13">
    <source>
        <dbReference type="ARBA" id="ARBA00022759"/>
    </source>
</evidence>
<dbReference type="GO" id="GO:0048471">
    <property type="term" value="C:perinuclear region of cytoplasm"/>
    <property type="evidence" value="ECO:0007669"/>
    <property type="project" value="Ensembl"/>
</dbReference>
<dbReference type="RefSeq" id="XP_024087398.1">
    <property type="nucleotide sequence ID" value="XM_024231630.3"/>
</dbReference>
<dbReference type="RefSeq" id="XP_024087400.1">
    <property type="nucleotide sequence ID" value="XM_024231632.3"/>
</dbReference>
<dbReference type="GO" id="GO:0070062">
    <property type="term" value="C:extracellular exosome"/>
    <property type="evidence" value="ECO:0007669"/>
    <property type="project" value="Ensembl"/>
</dbReference>
<comment type="function">
    <text evidence="21">Double-stranded RNA (dsRNA) endoribonuclease playing a central role in short dsRNA-mediated post-transcriptional gene silencing. Cleaves naturally occurring long dsRNAs and short hairpin pre-microRNAs (miRNA) into fragments of twenty-one to twenty-three nucleotides with 3' overhang of two nucleotides, producing respectively short interfering RNAs (siRNA) and mature microRNAs. SiRNAs and miRNAs serve as guide to direct the RNA-induced silencing complex (RISC) to complementary RNAs to degrade them or prevent their translation. Gene silencing mediated by siRNAs, also called RNA interference, controls the elimination of transcripts from mobile and repetitive DNA elements of the genome but also the degradation of exogenous RNA of viral origin for instance. The miRNA pathway on the other side is a mean to specifically regulate the expression of target genes.</text>
</comment>
<dbReference type="SMART" id="SM00949">
    <property type="entry name" value="PAZ"/>
    <property type="match status" value="1"/>
</dbReference>
<keyword evidence="17" id="KW-0460">Magnesium</keyword>
<organism evidence="31">
    <name type="scientific">Pongo abelii</name>
    <name type="common">Sumatran orangutan</name>
    <name type="synonym">Pongo pygmaeus abelii</name>
    <dbReference type="NCBI Taxonomy" id="9601"/>
    <lineage>
        <taxon>Eukaryota</taxon>
        <taxon>Metazoa</taxon>
        <taxon>Chordata</taxon>
        <taxon>Craniata</taxon>
        <taxon>Vertebrata</taxon>
        <taxon>Euteleostomi</taxon>
        <taxon>Mammalia</taxon>
        <taxon>Eutheria</taxon>
        <taxon>Euarchontoglires</taxon>
        <taxon>Primates</taxon>
        <taxon>Haplorrhini</taxon>
        <taxon>Catarrhini</taxon>
        <taxon>Hominidae</taxon>
        <taxon>Pongo</taxon>
    </lineage>
</organism>
<dbReference type="Gene3D" id="3.40.50.300">
    <property type="entry name" value="P-loop containing nucleotide triphosphate hydrolases"/>
    <property type="match status" value="2"/>
</dbReference>
<dbReference type="GO" id="GO:0019904">
    <property type="term" value="F:protein domain specific binding"/>
    <property type="evidence" value="ECO:0007669"/>
    <property type="project" value="Ensembl"/>
</dbReference>
<dbReference type="EMBL" id="NDHI03003491">
    <property type="protein sequence ID" value="PNJ33873.1"/>
    <property type="molecule type" value="Genomic_DNA"/>
</dbReference>
<comment type="cofactor">
    <cofactor evidence="2">
        <name>Mn(2+)</name>
        <dbReference type="ChEBI" id="CHEBI:29035"/>
    </cofactor>
</comment>
<gene>
    <name evidence="32" type="primary">DICER1</name>
    <name evidence="31" type="ORF">CR201_G0033969</name>
</gene>
<dbReference type="InterPro" id="IPR005034">
    <property type="entry name" value="Dicer_dimerisation"/>
</dbReference>
<dbReference type="Pfam" id="PF00636">
    <property type="entry name" value="Ribonuclease_3"/>
    <property type="match status" value="2"/>
</dbReference>
<evidence type="ECO:0000259" key="29">
    <source>
        <dbReference type="PROSITE" id="PS51194"/>
    </source>
</evidence>
<evidence type="ECO:0000256" key="23">
    <source>
        <dbReference type="PROSITE-ProRule" id="PRU00657"/>
    </source>
</evidence>
<dbReference type="InterPro" id="IPR011545">
    <property type="entry name" value="DEAD/DEAH_box_helicase_dom"/>
</dbReference>
<name>A0A6D2VSB6_PONAB</name>
<evidence type="ECO:0000256" key="16">
    <source>
        <dbReference type="ARBA" id="ARBA00022840"/>
    </source>
</evidence>
<dbReference type="Gene3D" id="3.30.160.20">
    <property type="match status" value="1"/>
</dbReference>
<evidence type="ECO:0000256" key="6">
    <source>
        <dbReference type="ARBA" id="ARBA00015739"/>
    </source>
</evidence>
<dbReference type="PROSITE" id="PS00517">
    <property type="entry name" value="RNASE_3_1"/>
    <property type="match status" value="1"/>
</dbReference>
<dbReference type="CDD" id="cd00593">
    <property type="entry name" value="RIBOc"/>
    <property type="match status" value="2"/>
</dbReference>
<dbReference type="SMART" id="SM00487">
    <property type="entry name" value="DEXDc"/>
    <property type="match status" value="1"/>
</dbReference>
<evidence type="ECO:0000259" key="30">
    <source>
        <dbReference type="PROSITE" id="PS51327"/>
    </source>
</evidence>
<dbReference type="EMBL" id="NDHI03003491">
    <property type="protein sequence ID" value="PNJ33876.1"/>
    <property type="molecule type" value="Genomic_DNA"/>
</dbReference>
<dbReference type="InterPro" id="IPR038248">
    <property type="entry name" value="Dicer_dimer_sf"/>
</dbReference>
<evidence type="ECO:0000256" key="4">
    <source>
        <dbReference type="ARBA" id="ARBA00004496"/>
    </source>
</evidence>
<dbReference type="Gene3D" id="2.170.260.10">
    <property type="entry name" value="paz domain"/>
    <property type="match status" value="1"/>
</dbReference>
<dbReference type="GO" id="GO:0005524">
    <property type="term" value="F:ATP binding"/>
    <property type="evidence" value="ECO:0007669"/>
    <property type="project" value="UniProtKB-KW"/>
</dbReference>
<dbReference type="GO" id="GO:0098795">
    <property type="term" value="P:global gene silencing by mRNA cleavage"/>
    <property type="evidence" value="ECO:0007669"/>
    <property type="project" value="Ensembl"/>
</dbReference>
<dbReference type="GeneTree" id="ENSGT00940000156287"/>
<keyword evidence="9" id="KW-0540">Nuclease</keyword>
<dbReference type="PROSITE" id="PS50821">
    <property type="entry name" value="PAZ"/>
    <property type="match status" value="1"/>
</dbReference>
<evidence type="ECO:0000256" key="9">
    <source>
        <dbReference type="ARBA" id="ARBA00022722"/>
    </source>
</evidence>
<dbReference type="InterPro" id="IPR044441">
    <property type="entry name" value="DICER_DSRM"/>
</dbReference>
<dbReference type="OrthoDB" id="2392202at2759"/>
<dbReference type="KEGG" id="pon:100462160"/>
<dbReference type="CTD" id="23405"/>
<dbReference type="GO" id="GO:0035197">
    <property type="term" value="F:siRNA binding"/>
    <property type="evidence" value="ECO:0007669"/>
    <property type="project" value="Ensembl"/>
</dbReference>
<dbReference type="Pfam" id="PF20932">
    <property type="entry name" value="Dicer_dsRBD"/>
    <property type="match status" value="1"/>
</dbReference>
<evidence type="ECO:0000256" key="12">
    <source>
        <dbReference type="ARBA" id="ARBA00022741"/>
    </source>
</evidence>
<dbReference type="Pfam" id="PF20930">
    <property type="entry name" value="Dicer_PBD"/>
    <property type="match status" value="1"/>
</dbReference>
<dbReference type="FunFam" id="3.30.160.380:FF:000002">
    <property type="entry name" value="Endoribonuclease Dicer isoform 1"/>
    <property type="match status" value="1"/>
</dbReference>
<dbReference type="GO" id="GO:0005634">
    <property type="term" value="C:nucleus"/>
    <property type="evidence" value="ECO:0007669"/>
    <property type="project" value="TreeGrafter"/>
</dbReference>
<dbReference type="Gene3D" id="1.10.1520.10">
    <property type="entry name" value="Ribonuclease III domain"/>
    <property type="match status" value="2"/>
</dbReference>
<evidence type="ECO:0000256" key="8">
    <source>
        <dbReference type="ARBA" id="ARBA00022553"/>
    </source>
</evidence>
<evidence type="ECO:0000259" key="26">
    <source>
        <dbReference type="PROSITE" id="PS50142"/>
    </source>
</evidence>
<dbReference type="Pfam" id="PF00270">
    <property type="entry name" value="DEAD"/>
    <property type="match status" value="1"/>
</dbReference>
<feature type="domain" description="PAZ" evidence="27">
    <location>
        <begin position="895"/>
        <end position="1042"/>
    </location>
</feature>
<evidence type="ECO:0000256" key="15">
    <source>
        <dbReference type="ARBA" id="ARBA00022806"/>
    </source>
</evidence>
<dbReference type="PANTHER" id="PTHR14950:SF37">
    <property type="entry name" value="ENDORIBONUCLEASE DICER"/>
    <property type="match status" value="1"/>
</dbReference>
<accession>A0A2J8TLN5</accession>
<evidence type="ECO:0000256" key="11">
    <source>
        <dbReference type="ARBA" id="ARBA00022737"/>
    </source>
</evidence>
<dbReference type="PROSITE" id="PS50142">
    <property type="entry name" value="RNASE_3_2"/>
    <property type="match status" value="2"/>
</dbReference>
<evidence type="ECO:0000256" key="20">
    <source>
        <dbReference type="ARBA" id="ARBA00023211"/>
    </source>
</evidence>
<dbReference type="OMA" id="CGFHKYF"/>
<dbReference type="InterPro" id="IPR001650">
    <property type="entry name" value="Helicase_C-like"/>
</dbReference>
<dbReference type="EC" id="3.1.26.3" evidence="5"/>
<feature type="domain" description="RNase III" evidence="26">
    <location>
        <begin position="1283"/>
        <end position="1372"/>
    </location>
</feature>
<keyword evidence="18 23" id="KW-0694">RNA-binding</keyword>
<dbReference type="RefSeq" id="XP_054386448.1">
    <property type="nucleotide sequence ID" value="XM_054530473.2"/>
</dbReference>
<dbReference type="InterPro" id="IPR014720">
    <property type="entry name" value="dsRBD_dom"/>
</dbReference>
<dbReference type="InterPro" id="IPR000999">
    <property type="entry name" value="RNase_III_dom"/>
</dbReference>
<dbReference type="CDD" id="cd02843">
    <property type="entry name" value="PAZ_dicer_like"/>
    <property type="match status" value="1"/>
</dbReference>
<evidence type="ECO:0000256" key="18">
    <source>
        <dbReference type="ARBA" id="ARBA00022884"/>
    </source>
</evidence>
<dbReference type="InterPro" id="IPR048513">
    <property type="entry name" value="Dicer_PBD"/>
</dbReference>
<evidence type="ECO:0000256" key="19">
    <source>
        <dbReference type="ARBA" id="ARBA00023158"/>
    </source>
</evidence>
<comment type="cofactor">
    <cofactor evidence="3">
        <name>Mg(2+)</name>
        <dbReference type="ChEBI" id="CHEBI:18420"/>
    </cofactor>
</comment>
<evidence type="ECO:0000256" key="22">
    <source>
        <dbReference type="ARBA" id="ARBA00035116"/>
    </source>
</evidence>
<dbReference type="SUPFAM" id="SSF52540">
    <property type="entry name" value="P-loop containing nucleoside triphosphate hydrolases"/>
    <property type="match status" value="1"/>
</dbReference>
<dbReference type="GO" id="GO:0032720">
    <property type="term" value="P:negative regulation of tumor necrosis factor production"/>
    <property type="evidence" value="ECO:0007669"/>
    <property type="project" value="Ensembl"/>
</dbReference>
<dbReference type="Ensembl" id="ENSPPYT00000007223.3">
    <property type="protein sequence ID" value="ENSPPYP00000006949.2"/>
    <property type="gene ID" value="ENSPPYG00000006112.3"/>
</dbReference>
<dbReference type="GO" id="GO:0070922">
    <property type="term" value="P:RISC complex assembly"/>
    <property type="evidence" value="ECO:0007669"/>
    <property type="project" value="Ensembl"/>
</dbReference>
<comment type="subcellular location">
    <subcellularLocation>
        <location evidence="4">Cytoplasm</location>
    </subcellularLocation>
</comment>
<dbReference type="GO" id="GO:0031054">
    <property type="term" value="P:pre-miRNA processing"/>
    <property type="evidence" value="ECO:0007669"/>
    <property type="project" value="Ensembl"/>
</dbReference>
<dbReference type="FunFam" id="1.10.1520.10:FF:000023">
    <property type="entry name" value="Endoribonuclease dcr-1"/>
    <property type="match status" value="1"/>
</dbReference>
<protein>
    <recommendedName>
        <fullName evidence="6">Endoribonuclease Dicer</fullName>
        <ecNumber evidence="5">3.1.26.3</ecNumber>
    </recommendedName>
</protein>
<evidence type="ECO:0000256" key="17">
    <source>
        <dbReference type="ARBA" id="ARBA00022842"/>
    </source>
</evidence>
<dbReference type="CDD" id="cd18034">
    <property type="entry name" value="DEXHc_dicer"/>
    <property type="match status" value="1"/>
</dbReference>
<sequence length="1922" mass="218663">MKSPALQPLSMAGLQLMTPASSPMGPFFGLPWQQEAIHDNIYTPRKYQVELLEAALDHNTIVCLNTGSGKTFIAVLLTKELSYQIRGDFSRNGKRTVFLVNSANQVAQQVSAVRTHSDLKVGEYSNLEVNASWTKERWNQEFTKHQVLIMTCYVALNVLKNGYLSLSDINLLVFDECHLAILDHPYREIMKLCENCPSCPRILGLTASILNGKCDPEELEEKIQKLEKILKSNAETATDLVVLDRYTSQPCEIVVDCGPFTDRSGLYERLLMELEEALNFINDCNISVHSKERDSTLISKQILSDCRAVLVVLGPWCADKVAGMMVRELQKYIKHEQEELHRKFLLFTDTFLRKIHALCEEHFSPASLDLKFVTPKVIKLLEILRKYKPYERQQFESVEWYNNRNQDDYVSWSDSEDDDEDEEIEEKEKPETNFPSPFTNILCGIIFVERRYTAVVLNRLIKEAGKQDPELAYISSNFITGHGIGKNQPRNKQMEAEFRKQEEVLRKFRAHETNLLIATSIVEEGVDIPKCNLVVRFDLPTEYRSYVQSKGRARAPISNYIMLADTDKIKSFEEDLKTYKAIEKILRNKCSKSVDTGETDIDPVMDDDDVFPPYVLRPDDGGPRVTINTAIGHINRYCARLPSDPFTHLAPKCRTRELPDGTFYSTLYLPINSPLRASIVGPPMSCVRLAERVVALICCEKLHKIGELDDHLMPVGKETVKYEEELDLHDEEETSVPGRPGSTKRRQCYPKAIPECLRDSYPRPDQPCYLYVIGMVLTTPLPDELNFRRRKLYPPEDTTRCFGILTAKPIPQIPHFPVYTRSGEVTISIELKKSGFMLSLQMLELITRLHQYIFSHILRLEKPALEFKPTDADSAYCVLPLNVVNDSSTLDIDFKFMEDIEKSEARIGIPSTKYTKETPFVFKLEDYQDAVIIPRYRNFDQPHRFYVADVYTDLTPLSKFPSPEYETFAEYYKTKYNLDLTNLNQPLLDVDHTSSRLNLLTPRHLNQKGKALPLSSAEKRKAKWESLQNKQILVPELCAIHPIPASLWRKAVCLPSILYRLHCLLTAEELRAQTASDAGVGVRSLPADFRYPNLDFGWKKSIDSKSFISISNSSSAENDNYCKHSTIVPENAAHQGANRTSSLENHDQMSVNCRTLLSESPGKLHVEVSADLTAINGLSYNQNLANGSYDLANRDFCQGNQQNYYKQEIPVQPATSYSIQNLYSYENQPQPSDECTLLSNKYLDGNANKSTSDGSPVMAVMPGTTDAIQVLKGRMDSEQSPSIGYSSRTLGPNPGLILQALTLSNASDGFNLERLEMLGDSFLKHAITTYLFCTYPDAHEGRLSYMRSKKVSNCNLYRLGKKKGLPSRMVVSIFDPPVNWLPPGYVVNQDKSNTDKWEKDEMTKDCMLANGKLDEDYEEEDEEEESLMWRAPKEEADYEDDFLEYDQEHIRFIDNMLMGSGAFVKKISLSPFSTTDSAYEWKMPKKSSLGSMPFSSDFEDFDYSSWDAMCYLDPSKAVEEDDFVVGFWNPSEENCGVDTGKQSISYDLHTEQCIADKSIADCVEALLGCYLTSCGERAAQLFLCSLGLKVLPVIKRTDREKALCPTRENFNSQQKNLSVSCAAASVASSRSSVLKDLEYGCLKIPPRCMFDHPDADKTLNHLISGFENFEKKINYRFKNKAYLLQAFTHASYHYNTITDCYQRLEFLGDAILDYLITKHLYEDPRQHSPGVLTDLRSALVNNTIFASLAVKYDYHKYFKAVSPELFHVIDDFVQFQLEKNEMQGMDSELRRSEEDEEKEEDIEVPKAMGDIFESLAGAIYMDSGMSLETVWQVYYPMMRPLIEKFSANVPRSPVRELLEMEPETAKFSPAERTYDGKVRVTVEVVGKGKFKGVGRSYRIAKSAAARRALRSLKANQPQVPNS</sequence>
<dbReference type="SMART" id="SM00535">
    <property type="entry name" value="RIBOc"/>
    <property type="match status" value="2"/>
</dbReference>
<feature type="domain" description="Helicase ATP-binding" evidence="28">
    <location>
        <begin position="51"/>
        <end position="227"/>
    </location>
</feature>
<dbReference type="GO" id="GO:0003725">
    <property type="term" value="F:double-stranded RNA binding"/>
    <property type="evidence" value="ECO:0007669"/>
    <property type="project" value="Ensembl"/>
</dbReference>
<reference evidence="32" key="3">
    <citation type="submission" date="2025-05" db="UniProtKB">
        <authorList>
            <consortium name="Ensembl"/>
        </authorList>
    </citation>
    <scope>IDENTIFICATION</scope>
</reference>
<dbReference type="RefSeq" id="XP_054386449.1">
    <property type="nucleotide sequence ID" value="XM_054530474.2"/>
</dbReference>
<dbReference type="InterPro" id="IPR003100">
    <property type="entry name" value="PAZ_dom"/>
</dbReference>
<evidence type="ECO:0000259" key="25">
    <source>
        <dbReference type="PROSITE" id="PS50137"/>
    </source>
</evidence>
<dbReference type="GO" id="GO:0004530">
    <property type="term" value="F:deoxyribonuclease I activity"/>
    <property type="evidence" value="ECO:0007669"/>
    <property type="project" value="TreeGrafter"/>
</dbReference>
<dbReference type="FunFam" id="3.40.50.300:FF:000628">
    <property type="entry name" value="Endoribonuclease Dicer"/>
    <property type="match status" value="1"/>
</dbReference>
<dbReference type="FunFam" id="3.40.50.300:FF:000588">
    <property type="entry name" value="Endoribonuclease Dicer isoform 1"/>
    <property type="match status" value="1"/>
</dbReference>
<evidence type="ECO:0000259" key="28">
    <source>
        <dbReference type="PROSITE" id="PS51192"/>
    </source>
</evidence>
<feature type="domain" description="Helicase C-terminal" evidence="29">
    <location>
        <begin position="433"/>
        <end position="602"/>
    </location>
</feature>
<dbReference type="SUPFAM" id="SSF54768">
    <property type="entry name" value="dsRNA-binding domain-like"/>
    <property type="match status" value="1"/>
</dbReference>
<feature type="region of interest" description="Disordered" evidence="24">
    <location>
        <begin position="727"/>
        <end position="746"/>
    </location>
</feature>
<dbReference type="RefSeq" id="XP_009247731.1">
    <property type="nucleotide sequence ID" value="XM_009249456.4"/>
</dbReference>
<dbReference type="EMBL" id="NDHI03003491">
    <property type="protein sequence ID" value="PNJ33877.1"/>
    <property type="molecule type" value="Genomic_DNA"/>
</dbReference>
<dbReference type="GO" id="GO:0070883">
    <property type="term" value="F:pre-miRNA binding"/>
    <property type="evidence" value="ECO:0007669"/>
    <property type="project" value="Ensembl"/>
</dbReference>
<dbReference type="SMART" id="SM00358">
    <property type="entry name" value="DSRM"/>
    <property type="match status" value="1"/>
</dbReference>
<dbReference type="Pfam" id="PF02170">
    <property type="entry name" value="PAZ"/>
    <property type="match status" value="1"/>
</dbReference>
<dbReference type="FunFam" id="3.30.160.20:FF:000015">
    <property type="entry name" value="endoribonuclease Dicer"/>
    <property type="match status" value="1"/>
</dbReference>
<feature type="region of interest" description="Disordered" evidence="24">
    <location>
        <begin position="409"/>
        <end position="433"/>
    </location>
</feature>
<dbReference type="InterPro" id="IPR036389">
    <property type="entry name" value="RNase_III_sf"/>
</dbReference>
<keyword evidence="8" id="KW-0597">Phosphoprotein</keyword>
<evidence type="ECO:0000256" key="1">
    <source>
        <dbReference type="ARBA" id="ARBA00000109"/>
    </source>
</evidence>
<dbReference type="GO" id="GO:0046872">
    <property type="term" value="F:metal ion binding"/>
    <property type="evidence" value="ECO:0007669"/>
    <property type="project" value="UniProtKB-KW"/>
</dbReference>
<dbReference type="InterPro" id="IPR027417">
    <property type="entry name" value="P-loop_NTPase"/>
</dbReference>
<keyword evidence="10" id="KW-0479">Metal-binding</keyword>
<evidence type="ECO:0000313" key="31">
    <source>
        <dbReference type="EMBL" id="PNJ33873.1"/>
    </source>
</evidence>
<dbReference type="GO" id="GO:0070578">
    <property type="term" value="C:RISC-loading complex"/>
    <property type="evidence" value="ECO:0007669"/>
    <property type="project" value="Ensembl"/>
</dbReference>
<accession>H2NM60</accession>
<dbReference type="GO" id="GO:0004525">
    <property type="term" value="F:ribonuclease III activity"/>
    <property type="evidence" value="ECO:0007669"/>
    <property type="project" value="UniProtKB-EC"/>
</dbReference>
<dbReference type="STRING" id="9601.ENSPPYP00000006949"/>
<keyword evidence="16" id="KW-0067">ATP-binding</keyword>
<evidence type="ECO:0000256" key="10">
    <source>
        <dbReference type="ARBA" id="ARBA00022723"/>
    </source>
</evidence>
<comment type="similarity">
    <text evidence="22 23">Belongs to the helicase family. Dicer subfamily.</text>
</comment>
<dbReference type="Gene3D" id="3.30.160.380">
    <property type="entry name" value="Dicer dimerisation domain"/>
    <property type="match status" value="1"/>
</dbReference>